<dbReference type="InterPro" id="IPR026891">
    <property type="entry name" value="Fn3-like"/>
</dbReference>
<dbReference type="InterPro" id="IPR013783">
    <property type="entry name" value="Ig-like_fold"/>
</dbReference>
<dbReference type="PRINTS" id="PR00133">
    <property type="entry name" value="GLHYDRLASE3"/>
</dbReference>
<dbReference type="GO" id="GO:0031222">
    <property type="term" value="P:arabinan catabolic process"/>
    <property type="evidence" value="ECO:0007669"/>
    <property type="project" value="TreeGrafter"/>
</dbReference>
<dbReference type="InterPro" id="IPR002772">
    <property type="entry name" value="Glyco_hydro_3_C"/>
</dbReference>
<evidence type="ECO:0000256" key="2">
    <source>
        <dbReference type="ARBA" id="ARBA00022525"/>
    </source>
</evidence>
<keyword evidence="4" id="KW-0378">Hydrolase</keyword>
<proteinExistence type="predicted"/>
<protein>
    <recommendedName>
        <fullName evidence="8">Fibronectin type III-like domain-containing protein</fullName>
    </recommendedName>
</protein>
<feature type="signal peptide" evidence="7">
    <location>
        <begin position="1"/>
        <end position="26"/>
    </location>
</feature>
<dbReference type="InterPro" id="IPR001764">
    <property type="entry name" value="Glyco_hydro_3_N"/>
</dbReference>
<dbReference type="GO" id="GO:0045493">
    <property type="term" value="P:xylan catabolic process"/>
    <property type="evidence" value="ECO:0007669"/>
    <property type="project" value="InterPro"/>
</dbReference>
<feature type="domain" description="Fibronectin type III-like" evidence="8">
    <location>
        <begin position="697"/>
        <end position="766"/>
    </location>
</feature>
<feature type="chain" id="PRO_5040162104" description="Fibronectin type III-like domain-containing protein" evidence="7">
    <location>
        <begin position="27"/>
        <end position="776"/>
    </location>
</feature>
<comment type="subcellular location">
    <subcellularLocation>
        <location evidence="1">Secreted</location>
    </subcellularLocation>
</comment>
<dbReference type="Proteomes" id="UP001153076">
    <property type="component" value="Unassembled WGS sequence"/>
</dbReference>
<dbReference type="Pfam" id="PF01915">
    <property type="entry name" value="Glyco_hydro_3_C"/>
    <property type="match status" value="1"/>
</dbReference>
<keyword evidence="5" id="KW-0325">Glycoprotein</keyword>
<reference evidence="9" key="1">
    <citation type="submission" date="2022-04" db="EMBL/GenBank/DDBJ databases">
        <title>Carnegiea gigantea Genome sequencing and assembly v2.</title>
        <authorList>
            <person name="Copetti D."/>
            <person name="Sanderson M.J."/>
            <person name="Burquez A."/>
            <person name="Wojciechowski M.F."/>
        </authorList>
    </citation>
    <scope>NUCLEOTIDE SEQUENCE</scope>
    <source>
        <strain evidence="9">SGP5-SGP5p</strain>
        <tissue evidence="9">Aerial part</tissue>
    </source>
</reference>
<dbReference type="PANTHER" id="PTHR42721:SF8">
    <property type="entry name" value="BETA-D-XYLOSIDASE 1"/>
    <property type="match status" value="1"/>
</dbReference>
<dbReference type="Pfam" id="PF14310">
    <property type="entry name" value="Fn3-like"/>
    <property type="match status" value="1"/>
</dbReference>
<dbReference type="EMBL" id="JAKOGI010000082">
    <property type="protein sequence ID" value="KAJ8444944.1"/>
    <property type="molecule type" value="Genomic_DNA"/>
</dbReference>
<dbReference type="Pfam" id="PF00933">
    <property type="entry name" value="Glyco_hydro_3"/>
    <property type="match status" value="1"/>
</dbReference>
<dbReference type="Gene3D" id="2.60.40.10">
    <property type="entry name" value="Immunoglobulins"/>
    <property type="match status" value="1"/>
</dbReference>
<evidence type="ECO:0000256" key="4">
    <source>
        <dbReference type="ARBA" id="ARBA00022801"/>
    </source>
</evidence>
<dbReference type="SUPFAM" id="SSF51445">
    <property type="entry name" value="(Trans)glycosidases"/>
    <property type="match status" value="1"/>
</dbReference>
<keyword evidence="10" id="KW-1185">Reference proteome</keyword>
<accession>A0A9Q1QKC9</accession>
<evidence type="ECO:0000256" key="1">
    <source>
        <dbReference type="ARBA" id="ARBA00004613"/>
    </source>
</evidence>
<dbReference type="GO" id="GO:0048046">
    <property type="term" value="C:apoplast"/>
    <property type="evidence" value="ECO:0007669"/>
    <property type="project" value="TreeGrafter"/>
</dbReference>
<evidence type="ECO:0000313" key="9">
    <source>
        <dbReference type="EMBL" id="KAJ8444944.1"/>
    </source>
</evidence>
<keyword evidence="6" id="KW-0326">Glycosidase</keyword>
<evidence type="ECO:0000259" key="8">
    <source>
        <dbReference type="SMART" id="SM01217"/>
    </source>
</evidence>
<dbReference type="AlphaFoldDB" id="A0A9Q1QKC9"/>
<dbReference type="GO" id="GO:0046556">
    <property type="term" value="F:alpha-L-arabinofuranosidase activity"/>
    <property type="evidence" value="ECO:0007669"/>
    <property type="project" value="TreeGrafter"/>
</dbReference>
<evidence type="ECO:0000256" key="7">
    <source>
        <dbReference type="SAM" id="SignalP"/>
    </source>
</evidence>
<sequence>MSRSNNSNNNNNIVILLALLIFVSSGMPTSEGRIPFACDPRNGLTRSLRFCWANLPIRARVQDLIGRLTLQEKVRLLVNNAAGVPRLGIQGYEWWSEALHGVSNVGPGTKFQGPFPAATSFPQVISTAATFNESLWEAIGRVVSDEARAMYNGGTAGLTYWSPNVNIFRDPRWGRGQETPGEDPTLAAKYGASYVRGLQGMYNQNRLKVAACCKHFTAYDLDKWNGIDRFHFNALVSKQDLEETYNVPFKACVQEGRVASVMCSYNQVNGKPTCADPDLLRNTVRGQWNLNGYIVSDCDSVEVLFNSQHFTRTPEEAVADTIKAGLDLDCGPFLAQYTEGAISKGLLTGADVNQALANTITVQMRLGMFDGEPSAQPFGHLGPRDVCTPAHQELALEAARQSIVLLQNRAGTLPLSPTRHRTIAVIGPNSDATVTMIGNYAGIACGYTSPLQGISRYAKTIHQAGCTDVACTTNQGFGAAIAAAGQADATVLVMGLDQSIEAEAKDRTSVLLPGLQQDLITRVTKASRGPTILVLMCGGPVDVTFAKNDPRIGAILWVGYPGQAGGTAIADVLFGTTNPGGKLPVTWYPEDYVSKIPMTDLAMRADPDRGYPGRSYRFYKGPVVFPFGFGLSYTRFTQSLAQAPAKAQVSLASMIYSNKNTTTLSNNAIRVLHTNCDTPSLSLHLHVKNTGEVDGSHTVLVFSSPPEGKWGSEKRLVGFKKVHVLAGSQQRVRMNIHVCKHLSVVDEFGIRRIPMGEHTLHIGDDLKHQLSLELAL</sequence>
<organism evidence="9 10">
    <name type="scientific">Carnegiea gigantea</name>
    <dbReference type="NCBI Taxonomy" id="171969"/>
    <lineage>
        <taxon>Eukaryota</taxon>
        <taxon>Viridiplantae</taxon>
        <taxon>Streptophyta</taxon>
        <taxon>Embryophyta</taxon>
        <taxon>Tracheophyta</taxon>
        <taxon>Spermatophyta</taxon>
        <taxon>Magnoliopsida</taxon>
        <taxon>eudicotyledons</taxon>
        <taxon>Gunneridae</taxon>
        <taxon>Pentapetalae</taxon>
        <taxon>Caryophyllales</taxon>
        <taxon>Cactineae</taxon>
        <taxon>Cactaceae</taxon>
        <taxon>Cactoideae</taxon>
        <taxon>Echinocereeae</taxon>
        <taxon>Carnegiea</taxon>
    </lineage>
</organism>
<dbReference type="PANTHER" id="PTHR42721">
    <property type="entry name" value="SUGAR HYDROLASE-RELATED"/>
    <property type="match status" value="1"/>
</dbReference>
<dbReference type="FunFam" id="3.20.20.300:FF:000004">
    <property type="entry name" value="probable beta-D-xylosidase 7"/>
    <property type="match status" value="1"/>
</dbReference>
<dbReference type="GO" id="GO:0009044">
    <property type="term" value="F:xylan 1,4-beta-xylosidase activity"/>
    <property type="evidence" value="ECO:0007669"/>
    <property type="project" value="InterPro"/>
</dbReference>
<dbReference type="SUPFAM" id="SSF52279">
    <property type="entry name" value="Beta-D-glucan exohydrolase, C-terminal domain"/>
    <property type="match status" value="1"/>
</dbReference>
<dbReference type="Gene3D" id="3.20.20.300">
    <property type="entry name" value="Glycoside hydrolase, family 3, N-terminal domain"/>
    <property type="match status" value="1"/>
</dbReference>
<dbReference type="InterPro" id="IPR044993">
    <property type="entry name" value="BXL"/>
</dbReference>
<comment type="caution">
    <text evidence="9">The sequence shown here is derived from an EMBL/GenBank/DDBJ whole genome shotgun (WGS) entry which is preliminary data.</text>
</comment>
<evidence type="ECO:0000313" key="10">
    <source>
        <dbReference type="Proteomes" id="UP001153076"/>
    </source>
</evidence>
<evidence type="ECO:0000256" key="5">
    <source>
        <dbReference type="ARBA" id="ARBA00023180"/>
    </source>
</evidence>
<dbReference type="Gene3D" id="3.40.50.1700">
    <property type="entry name" value="Glycoside hydrolase family 3 C-terminal domain"/>
    <property type="match status" value="1"/>
</dbReference>
<gene>
    <name evidence="9" type="ORF">Cgig2_029138</name>
</gene>
<evidence type="ECO:0000256" key="3">
    <source>
        <dbReference type="ARBA" id="ARBA00022729"/>
    </source>
</evidence>
<dbReference type="InterPro" id="IPR036881">
    <property type="entry name" value="Glyco_hydro_3_C_sf"/>
</dbReference>
<dbReference type="InterPro" id="IPR036962">
    <property type="entry name" value="Glyco_hydro_3_N_sf"/>
</dbReference>
<dbReference type="InterPro" id="IPR017853">
    <property type="entry name" value="GH"/>
</dbReference>
<dbReference type="FunFam" id="3.40.50.1700:FF:000001">
    <property type="entry name" value="probable beta-D-xylosidase 2"/>
    <property type="match status" value="1"/>
</dbReference>
<keyword evidence="2" id="KW-0964">Secreted</keyword>
<keyword evidence="3 7" id="KW-0732">Signal</keyword>
<name>A0A9Q1QKC9_9CARY</name>
<dbReference type="SMART" id="SM01217">
    <property type="entry name" value="Fn3_like"/>
    <property type="match status" value="1"/>
</dbReference>
<dbReference type="OrthoDB" id="47059at2759"/>
<evidence type="ECO:0000256" key="6">
    <source>
        <dbReference type="ARBA" id="ARBA00023295"/>
    </source>
</evidence>